<proteinExistence type="predicted"/>
<name>A0A7H0GQV9_9BURK</name>
<evidence type="ECO:0000256" key="2">
    <source>
        <dbReference type="SAM" id="SignalP"/>
    </source>
</evidence>
<feature type="compositionally biased region" description="Low complexity" evidence="1">
    <location>
        <begin position="70"/>
        <end position="81"/>
    </location>
</feature>
<evidence type="ECO:0000313" key="4">
    <source>
        <dbReference type="Proteomes" id="UP000516028"/>
    </source>
</evidence>
<dbReference type="KEGG" id="daer:H9K75_13090"/>
<dbReference type="Proteomes" id="UP000516028">
    <property type="component" value="Chromosome"/>
</dbReference>
<dbReference type="RefSeq" id="WP_187726172.1">
    <property type="nucleotide sequence ID" value="NZ_CP060783.1"/>
</dbReference>
<reference evidence="3 4" key="1">
    <citation type="submission" date="2020-08" db="EMBL/GenBank/DDBJ databases">
        <title>Genome sequence of Diaphorobacter aerolatus KACC 16536T.</title>
        <authorList>
            <person name="Hyun D.-W."/>
            <person name="Bae J.-W."/>
        </authorList>
    </citation>
    <scope>NUCLEOTIDE SEQUENCE [LARGE SCALE GENOMIC DNA]</scope>
    <source>
        <strain evidence="3 4">KACC 16536</strain>
    </source>
</reference>
<feature type="chain" id="PRO_5028906388" evidence="2">
    <location>
        <begin position="31"/>
        <end position="88"/>
    </location>
</feature>
<evidence type="ECO:0000256" key="1">
    <source>
        <dbReference type="SAM" id="MobiDB-lite"/>
    </source>
</evidence>
<keyword evidence="2" id="KW-0732">Signal</keyword>
<feature type="compositionally biased region" description="Polar residues" evidence="1">
    <location>
        <begin position="44"/>
        <end position="58"/>
    </location>
</feature>
<dbReference type="AlphaFoldDB" id="A0A7H0GQV9"/>
<gene>
    <name evidence="3" type="ORF">H9K75_13090</name>
</gene>
<keyword evidence="4" id="KW-1185">Reference proteome</keyword>
<protein>
    <submittedName>
        <fullName evidence="3">Uncharacterized protein</fullName>
    </submittedName>
</protein>
<feature type="region of interest" description="Disordered" evidence="1">
    <location>
        <begin position="36"/>
        <end position="88"/>
    </location>
</feature>
<accession>A0A7H0GQV9</accession>
<dbReference type="EMBL" id="CP060783">
    <property type="protein sequence ID" value="QNP50675.1"/>
    <property type="molecule type" value="Genomic_DNA"/>
</dbReference>
<evidence type="ECO:0000313" key="3">
    <source>
        <dbReference type="EMBL" id="QNP50675.1"/>
    </source>
</evidence>
<sequence length="88" mass="9326">MNQSKQRRMPRTWFDARSVMLFAAFTVGGAAVQAQTAPARDTRTAQTSQAKQSGTTIGPSAAPATREQKPAPAQPATTPAPVKDSSQR</sequence>
<feature type="signal peptide" evidence="2">
    <location>
        <begin position="1"/>
        <end position="30"/>
    </location>
</feature>
<organism evidence="3 4">
    <name type="scientific">Diaphorobacter aerolatus</name>
    <dbReference type="NCBI Taxonomy" id="1288495"/>
    <lineage>
        <taxon>Bacteria</taxon>
        <taxon>Pseudomonadati</taxon>
        <taxon>Pseudomonadota</taxon>
        <taxon>Betaproteobacteria</taxon>
        <taxon>Burkholderiales</taxon>
        <taxon>Comamonadaceae</taxon>
        <taxon>Diaphorobacter</taxon>
    </lineage>
</organism>